<comment type="caution">
    <text evidence="2">The sequence shown here is derived from an EMBL/GenBank/DDBJ whole genome shotgun (WGS) entry which is preliminary data.</text>
</comment>
<sequence>MTVDGMYPLLHSPATYGRPRLLVVADDDDLSAFGPVIADAGRHGLRTFVLCLTRGLPLPGSGATHAVLPSARERELRAAGAPLGAYRLDVVGYCAARHLTDVVTAHVDRVRPDAAVTRTDVVLSAIRAAAHRPAASYLLTRAGLTEPDGRPVDAPWTTRPTRYPKEAS</sequence>
<organism evidence="2 3">
    <name type="scientific">Nocardioides thalensis</name>
    <dbReference type="NCBI Taxonomy" id="1914755"/>
    <lineage>
        <taxon>Bacteria</taxon>
        <taxon>Bacillati</taxon>
        <taxon>Actinomycetota</taxon>
        <taxon>Actinomycetes</taxon>
        <taxon>Propionibacteriales</taxon>
        <taxon>Nocardioidaceae</taxon>
        <taxon>Nocardioides</taxon>
    </lineage>
</organism>
<name>A0A853C1S9_9ACTN</name>
<gene>
    <name evidence="2" type="ORF">HNR19_002858</name>
</gene>
<keyword evidence="3" id="KW-1185">Reference proteome</keyword>
<dbReference type="SUPFAM" id="SSF102588">
    <property type="entry name" value="LmbE-like"/>
    <property type="match status" value="1"/>
</dbReference>
<evidence type="ECO:0000256" key="1">
    <source>
        <dbReference type="SAM" id="MobiDB-lite"/>
    </source>
</evidence>
<dbReference type="AlphaFoldDB" id="A0A853C1S9"/>
<dbReference type="Gene3D" id="3.40.50.10320">
    <property type="entry name" value="LmbE-like"/>
    <property type="match status" value="1"/>
</dbReference>
<dbReference type="RefSeq" id="WP_179668565.1">
    <property type="nucleotide sequence ID" value="NZ_JACCFP010000001.1"/>
</dbReference>
<dbReference type="Proteomes" id="UP000530424">
    <property type="component" value="Unassembled WGS sequence"/>
</dbReference>
<protein>
    <submittedName>
        <fullName evidence="2">LmbE family N-acetylglucosaminyl deacetylase</fullName>
    </submittedName>
</protein>
<evidence type="ECO:0000313" key="3">
    <source>
        <dbReference type="Proteomes" id="UP000530424"/>
    </source>
</evidence>
<dbReference type="EMBL" id="JACCFP010000001">
    <property type="protein sequence ID" value="NYJ02160.1"/>
    <property type="molecule type" value="Genomic_DNA"/>
</dbReference>
<reference evidence="2 3" key="1">
    <citation type="submission" date="2020-07" db="EMBL/GenBank/DDBJ databases">
        <title>Sequencing the genomes of 1000 actinobacteria strains.</title>
        <authorList>
            <person name="Klenk H.-P."/>
        </authorList>
    </citation>
    <scope>NUCLEOTIDE SEQUENCE [LARGE SCALE GENOMIC DNA]</scope>
    <source>
        <strain evidence="2 3">DSM 103833</strain>
    </source>
</reference>
<feature type="region of interest" description="Disordered" evidence="1">
    <location>
        <begin position="148"/>
        <end position="168"/>
    </location>
</feature>
<dbReference type="InterPro" id="IPR024078">
    <property type="entry name" value="LmbE-like_dom_sf"/>
</dbReference>
<accession>A0A853C1S9</accession>
<proteinExistence type="predicted"/>
<evidence type="ECO:0000313" key="2">
    <source>
        <dbReference type="EMBL" id="NYJ02160.1"/>
    </source>
</evidence>